<sequence length="181" mass="19660">MIKVTSSVLVSKTSLVDNDFPVIRNPPAVPIVVVIAGGVGARHGLIFKSPESIETARKISHVIFGKTGTITDGKLSVVEEEYMDDSVASVILGIVTNSKHPVSIAIADHLKAKNIKAICLENVKSIPENRLEAIWNQATVRAGNPHWLNVQDLSSISNIISKALTTFCHTQRQTYRSLRSP</sequence>
<comment type="caution">
    <text evidence="2">The sequence shown here is derived from an EMBL/GenBank/DDBJ whole genome shotgun (WGS) entry which is preliminary data.</text>
</comment>
<dbReference type="Gene3D" id="3.40.1110.10">
    <property type="entry name" value="Calcium-transporting ATPase, cytoplasmic domain N"/>
    <property type="match status" value="1"/>
</dbReference>
<organism evidence="2 3">
    <name type="scientific">Cudoniella acicularis</name>
    <dbReference type="NCBI Taxonomy" id="354080"/>
    <lineage>
        <taxon>Eukaryota</taxon>
        <taxon>Fungi</taxon>
        <taxon>Dikarya</taxon>
        <taxon>Ascomycota</taxon>
        <taxon>Pezizomycotina</taxon>
        <taxon>Leotiomycetes</taxon>
        <taxon>Helotiales</taxon>
        <taxon>Tricladiaceae</taxon>
        <taxon>Cudoniella</taxon>
    </lineage>
</organism>
<keyword evidence="3" id="KW-1185">Reference proteome</keyword>
<dbReference type="EMBL" id="JAAMPI010000436">
    <property type="protein sequence ID" value="KAF4631508.1"/>
    <property type="molecule type" value="Genomic_DNA"/>
</dbReference>
<dbReference type="Proteomes" id="UP000566819">
    <property type="component" value="Unassembled WGS sequence"/>
</dbReference>
<protein>
    <submittedName>
        <fullName evidence="2">Uncharacterized protein</fullName>
    </submittedName>
</protein>
<dbReference type="InterPro" id="IPR023299">
    <property type="entry name" value="ATPase_P-typ_cyto_dom_N"/>
</dbReference>
<proteinExistence type="predicted"/>
<dbReference type="AlphaFoldDB" id="A0A8H4RKX6"/>
<name>A0A8H4RKX6_9HELO</name>
<dbReference type="Gene3D" id="3.40.50.1000">
    <property type="entry name" value="HAD superfamily/HAD-like"/>
    <property type="match status" value="1"/>
</dbReference>
<dbReference type="PANTHER" id="PTHR46594:SF4">
    <property type="entry name" value="P-TYPE CATION-TRANSPORTING ATPASE"/>
    <property type="match status" value="1"/>
</dbReference>
<dbReference type="PANTHER" id="PTHR46594">
    <property type="entry name" value="P-TYPE CATION-TRANSPORTING ATPASE"/>
    <property type="match status" value="1"/>
</dbReference>
<dbReference type="GO" id="GO:0046872">
    <property type="term" value="F:metal ion binding"/>
    <property type="evidence" value="ECO:0007669"/>
    <property type="project" value="UniProtKB-KW"/>
</dbReference>
<evidence type="ECO:0000313" key="3">
    <source>
        <dbReference type="Proteomes" id="UP000566819"/>
    </source>
</evidence>
<accession>A0A8H4RKX6</accession>
<evidence type="ECO:0000313" key="2">
    <source>
        <dbReference type="EMBL" id="KAF4631508.1"/>
    </source>
</evidence>
<dbReference type="OrthoDB" id="432719at2759"/>
<dbReference type="SUPFAM" id="SSF81660">
    <property type="entry name" value="Metal cation-transporting ATPase, ATP-binding domain N"/>
    <property type="match status" value="1"/>
</dbReference>
<reference evidence="2 3" key="1">
    <citation type="submission" date="2020-03" db="EMBL/GenBank/DDBJ databases">
        <title>Draft Genome Sequence of Cudoniella acicularis.</title>
        <authorList>
            <person name="Buettner E."/>
            <person name="Kellner H."/>
        </authorList>
    </citation>
    <scope>NUCLEOTIDE SEQUENCE [LARGE SCALE GENOMIC DNA]</scope>
    <source>
        <strain evidence="2 3">DSM 108380</strain>
    </source>
</reference>
<dbReference type="GO" id="GO:0000166">
    <property type="term" value="F:nucleotide binding"/>
    <property type="evidence" value="ECO:0007669"/>
    <property type="project" value="InterPro"/>
</dbReference>
<dbReference type="InterPro" id="IPR023214">
    <property type="entry name" value="HAD_sf"/>
</dbReference>
<gene>
    <name evidence="2" type="ORF">G7Y89_g6623</name>
</gene>
<keyword evidence="1" id="KW-0479">Metal-binding</keyword>
<evidence type="ECO:0000256" key="1">
    <source>
        <dbReference type="ARBA" id="ARBA00022723"/>
    </source>
</evidence>